<protein>
    <submittedName>
        <fullName evidence="2">Uncharacterized protein</fullName>
    </submittedName>
</protein>
<dbReference type="EMBL" id="CAXHTB010000011">
    <property type="protein sequence ID" value="CAL0314999.1"/>
    <property type="molecule type" value="Genomic_DNA"/>
</dbReference>
<reference evidence="2 3" key="1">
    <citation type="submission" date="2024-03" db="EMBL/GenBank/DDBJ databases">
        <authorList>
            <person name="Martinez-Hernandez J."/>
        </authorList>
    </citation>
    <scope>NUCLEOTIDE SEQUENCE [LARGE SCALE GENOMIC DNA]</scope>
</reference>
<proteinExistence type="predicted"/>
<evidence type="ECO:0000256" key="1">
    <source>
        <dbReference type="SAM" id="MobiDB-lite"/>
    </source>
</evidence>
<organism evidence="2 3">
    <name type="scientific">Lupinus luteus</name>
    <name type="common">European yellow lupine</name>
    <dbReference type="NCBI Taxonomy" id="3873"/>
    <lineage>
        <taxon>Eukaryota</taxon>
        <taxon>Viridiplantae</taxon>
        <taxon>Streptophyta</taxon>
        <taxon>Embryophyta</taxon>
        <taxon>Tracheophyta</taxon>
        <taxon>Spermatophyta</taxon>
        <taxon>Magnoliopsida</taxon>
        <taxon>eudicotyledons</taxon>
        <taxon>Gunneridae</taxon>
        <taxon>Pentapetalae</taxon>
        <taxon>rosids</taxon>
        <taxon>fabids</taxon>
        <taxon>Fabales</taxon>
        <taxon>Fabaceae</taxon>
        <taxon>Papilionoideae</taxon>
        <taxon>50 kb inversion clade</taxon>
        <taxon>genistoids sensu lato</taxon>
        <taxon>core genistoids</taxon>
        <taxon>Genisteae</taxon>
        <taxon>Lupinus</taxon>
    </lineage>
</organism>
<evidence type="ECO:0000313" key="3">
    <source>
        <dbReference type="Proteomes" id="UP001497480"/>
    </source>
</evidence>
<dbReference type="Proteomes" id="UP001497480">
    <property type="component" value="Unassembled WGS sequence"/>
</dbReference>
<sequence length="106" mass="11742">MRQARSRLPNKKKIDKGSPNGNPRYNPTRRIHYKTSKTSRKPILSLRRAYGISLESVQPLLVIWKGSSLASSILGHMSSSSSPFFGFGWERPGGAVDAESFPKPGE</sequence>
<gene>
    <name evidence="2" type="ORF">LLUT_LOCUS16059</name>
</gene>
<dbReference type="AlphaFoldDB" id="A0AAV1X154"/>
<evidence type="ECO:0000313" key="2">
    <source>
        <dbReference type="EMBL" id="CAL0314999.1"/>
    </source>
</evidence>
<comment type="caution">
    <text evidence="2">The sequence shown here is derived from an EMBL/GenBank/DDBJ whole genome shotgun (WGS) entry which is preliminary data.</text>
</comment>
<feature type="compositionally biased region" description="Basic residues" evidence="1">
    <location>
        <begin position="1"/>
        <end position="14"/>
    </location>
</feature>
<keyword evidence="3" id="KW-1185">Reference proteome</keyword>
<feature type="compositionally biased region" description="Basic residues" evidence="1">
    <location>
        <begin position="27"/>
        <end position="38"/>
    </location>
</feature>
<feature type="region of interest" description="Disordered" evidence="1">
    <location>
        <begin position="1"/>
        <end position="38"/>
    </location>
</feature>
<accession>A0AAV1X154</accession>
<name>A0AAV1X154_LUPLU</name>